<evidence type="ECO:0000313" key="6">
    <source>
        <dbReference type="EMBL" id="GMH63875.1"/>
    </source>
</evidence>
<dbReference type="PANTHER" id="PTHR13385:SF0">
    <property type="entry name" value="UBIQUITIN-LIKE PROTEIN ATG12"/>
    <property type="match status" value="1"/>
</dbReference>
<keyword evidence="2 4" id="KW-0833">Ubl conjugation pathway</keyword>
<keyword evidence="3 4" id="KW-0072">Autophagy</keyword>
<dbReference type="CDD" id="cd01612">
    <property type="entry name" value="Ubl_ATG12"/>
    <property type="match status" value="1"/>
</dbReference>
<evidence type="ECO:0000256" key="1">
    <source>
        <dbReference type="ARBA" id="ARBA00022499"/>
    </source>
</evidence>
<name>A0A9W7E3G6_9STRA</name>
<dbReference type="PANTHER" id="PTHR13385">
    <property type="entry name" value="AUTOPHAGY PROTEIN 12"/>
    <property type="match status" value="1"/>
</dbReference>
<accession>A0A9W7E3G6</accession>
<dbReference type="GO" id="GO:0034274">
    <property type="term" value="C:Atg12-Atg5-Atg16 complex"/>
    <property type="evidence" value="ECO:0007669"/>
    <property type="project" value="TreeGrafter"/>
</dbReference>
<dbReference type="InterPro" id="IPR007242">
    <property type="entry name" value="Atg12"/>
</dbReference>
<dbReference type="GO" id="GO:0034727">
    <property type="term" value="P:piecemeal microautophagy of the nucleus"/>
    <property type="evidence" value="ECO:0007669"/>
    <property type="project" value="TreeGrafter"/>
</dbReference>
<sequence>MSEAASSSTPPAPPPNPPDPKVKIYLMPVGSAPILKRSKFKVSASSPWSQLVMFVRKQLALAPDASLHLYLGSAFSPNMDEQVGGLSECFRVGEELQVQYSIQEAWG</sequence>
<proteinExistence type="inferred from homology"/>
<organism evidence="6 7">
    <name type="scientific">Triparma laevis f. inornata</name>
    <dbReference type="NCBI Taxonomy" id="1714386"/>
    <lineage>
        <taxon>Eukaryota</taxon>
        <taxon>Sar</taxon>
        <taxon>Stramenopiles</taxon>
        <taxon>Ochrophyta</taxon>
        <taxon>Bolidophyceae</taxon>
        <taxon>Parmales</taxon>
        <taxon>Triparmaceae</taxon>
        <taxon>Triparma</taxon>
    </lineage>
</organism>
<dbReference type="GO" id="GO:0019776">
    <property type="term" value="F:Atg8-family ligase activity"/>
    <property type="evidence" value="ECO:0007669"/>
    <property type="project" value="TreeGrafter"/>
</dbReference>
<dbReference type="Gene3D" id="3.10.20.90">
    <property type="entry name" value="Phosphatidylinositol 3-kinase Catalytic Subunit, Chain A, domain 1"/>
    <property type="match status" value="1"/>
</dbReference>
<dbReference type="GO" id="GO:0097352">
    <property type="term" value="P:autophagosome maturation"/>
    <property type="evidence" value="ECO:0007669"/>
    <property type="project" value="TreeGrafter"/>
</dbReference>
<dbReference type="GO" id="GO:0000421">
    <property type="term" value="C:autophagosome membrane"/>
    <property type="evidence" value="ECO:0007669"/>
    <property type="project" value="TreeGrafter"/>
</dbReference>
<dbReference type="GO" id="GO:0061723">
    <property type="term" value="P:glycophagy"/>
    <property type="evidence" value="ECO:0007669"/>
    <property type="project" value="TreeGrafter"/>
</dbReference>
<comment type="subunit">
    <text evidence="4">Forms a conjugate with ATG5.</text>
</comment>
<dbReference type="GO" id="GO:0000422">
    <property type="term" value="P:autophagy of mitochondrion"/>
    <property type="evidence" value="ECO:0007669"/>
    <property type="project" value="TreeGrafter"/>
</dbReference>
<evidence type="ECO:0000256" key="3">
    <source>
        <dbReference type="ARBA" id="ARBA00023006"/>
    </source>
</evidence>
<dbReference type="EMBL" id="BLQM01000103">
    <property type="protein sequence ID" value="GMH63875.1"/>
    <property type="molecule type" value="Genomic_DNA"/>
</dbReference>
<reference evidence="7" key="1">
    <citation type="journal article" date="2023" name="Commun. Biol.">
        <title>Genome analysis of Parmales, the sister group of diatoms, reveals the evolutionary specialization of diatoms from phago-mixotrophs to photoautotrophs.</title>
        <authorList>
            <person name="Ban H."/>
            <person name="Sato S."/>
            <person name="Yoshikawa S."/>
            <person name="Yamada K."/>
            <person name="Nakamura Y."/>
            <person name="Ichinomiya M."/>
            <person name="Sato N."/>
            <person name="Blanc-Mathieu R."/>
            <person name="Endo H."/>
            <person name="Kuwata A."/>
            <person name="Ogata H."/>
        </authorList>
    </citation>
    <scope>NUCLEOTIDE SEQUENCE [LARGE SCALE GENOMIC DNA]</scope>
</reference>
<dbReference type="AlphaFoldDB" id="A0A9W7E3G6"/>
<dbReference type="Proteomes" id="UP001162640">
    <property type="component" value="Unassembled WGS sequence"/>
</dbReference>
<comment type="similarity">
    <text evidence="4">Belongs to the ATG12 family.</text>
</comment>
<dbReference type="GO" id="GO:0000045">
    <property type="term" value="P:autophagosome assembly"/>
    <property type="evidence" value="ECO:0007669"/>
    <property type="project" value="InterPro"/>
</dbReference>
<dbReference type="Pfam" id="PF04110">
    <property type="entry name" value="APG12"/>
    <property type="match status" value="1"/>
</dbReference>
<gene>
    <name evidence="6" type="ORF">TL16_g03823</name>
</gene>
<feature type="region of interest" description="Disordered" evidence="5">
    <location>
        <begin position="1"/>
        <end position="22"/>
    </location>
</feature>
<dbReference type="InterPro" id="IPR029071">
    <property type="entry name" value="Ubiquitin-like_domsf"/>
</dbReference>
<keyword evidence="1 4" id="KW-1017">Isopeptide bond</keyword>
<evidence type="ECO:0000313" key="7">
    <source>
        <dbReference type="Proteomes" id="UP001162640"/>
    </source>
</evidence>
<dbReference type="SUPFAM" id="SSF54236">
    <property type="entry name" value="Ubiquitin-like"/>
    <property type="match status" value="1"/>
</dbReference>
<protein>
    <recommendedName>
        <fullName evidence="4">Ubiquitin-like protein ATG12</fullName>
    </recommendedName>
</protein>
<evidence type="ECO:0000256" key="4">
    <source>
        <dbReference type="RuleBase" id="RU361201"/>
    </source>
</evidence>
<comment type="caution">
    <text evidence="6">The sequence shown here is derived from an EMBL/GenBank/DDBJ whole genome shotgun (WGS) entry which is preliminary data.</text>
</comment>
<evidence type="ECO:0000256" key="2">
    <source>
        <dbReference type="ARBA" id="ARBA00022786"/>
    </source>
</evidence>
<evidence type="ECO:0000256" key="5">
    <source>
        <dbReference type="SAM" id="MobiDB-lite"/>
    </source>
</evidence>
<feature type="compositionally biased region" description="Pro residues" evidence="5">
    <location>
        <begin position="10"/>
        <end position="19"/>
    </location>
</feature>
<dbReference type="GO" id="GO:0034045">
    <property type="term" value="C:phagophore assembly site membrane"/>
    <property type="evidence" value="ECO:0007669"/>
    <property type="project" value="TreeGrafter"/>
</dbReference>